<dbReference type="Pfam" id="PF01490">
    <property type="entry name" value="Aa_trans"/>
    <property type="match status" value="1"/>
</dbReference>
<evidence type="ECO:0000256" key="5">
    <source>
        <dbReference type="SAM" id="Phobius"/>
    </source>
</evidence>
<feature type="transmembrane region" description="Helical" evidence="5">
    <location>
        <begin position="67"/>
        <end position="92"/>
    </location>
</feature>
<evidence type="ECO:0000256" key="3">
    <source>
        <dbReference type="ARBA" id="ARBA00022989"/>
    </source>
</evidence>
<dbReference type="VEuPathDB" id="TrichDB:TVAGG3_0264090"/>
<keyword evidence="2 5" id="KW-0812">Transmembrane</keyword>
<dbReference type="SMR" id="A2DBZ6"/>
<evidence type="ECO:0000256" key="4">
    <source>
        <dbReference type="ARBA" id="ARBA00023136"/>
    </source>
</evidence>
<dbReference type="InParanoid" id="A2DBZ6"/>
<evidence type="ECO:0000259" key="6">
    <source>
        <dbReference type="Pfam" id="PF01490"/>
    </source>
</evidence>
<keyword evidence="8" id="KW-1185">Reference proteome</keyword>
<protein>
    <recommendedName>
        <fullName evidence="6">Amino acid transporter transmembrane domain-containing protein</fullName>
    </recommendedName>
</protein>
<proteinExistence type="predicted"/>
<sequence>MESDIIKYSVESNRESGTGMTQSSSMEMFTTVAEKPRKYMHSFPTYMNALSMITGAEVLSVSNSMTLTGIVSAVITLASVAIFSYTCTAIILKIRSKTNTESINQLATTIVGRWFGNLYSIINLCFTFSCLTADIYILVLNLLLDGLF</sequence>
<reference evidence="7" key="2">
    <citation type="journal article" date="2007" name="Science">
        <title>Draft genome sequence of the sexually transmitted pathogen Trichomonas vaginalis.</title>
        <authorList>
            <person name="Carlton J.M."/>
            <person name="Hirt R.P."/>
            <person name="Silva J.C."/>
            <person name="Delcher A.L."/>
            <person name="Schatz M."/>
            <person name="Zhao Q."/>
            <person name="Wortman J.R."/>
            <person name="Bidwell S.L."/>
            <person name="Alsmark U.C.M."/>
            <person name="Besteiro S."/>
            <person name="Sicheritz-Ponten T."/>
            <person name="Noel C.J."/>
            <person name="Dacks J.B."/>
            <person name="Foster P.G."/>
            <person name="Simillion C."/>
            <person name="Van de Peer Y."/>
            <person name="Miranda-Saavedra D."/>
            <person name="Barton G.J."/>
            <person name="Westrop G.D."/>
            <person name="Mueller S."/>
            <person name="Dessi D."/>
            <person name="Fiori P.L."/>
            <person name="Ren Q."/>
            <person name="Paulsen I."/>
            <person name="Zhang H."/>
            <person name="Bastida-Corcuera F.D."/>
            <person name="Simoes-Barbosa A."/>
            <person name="Brown M.T."/>
            <person name="Hayes R.D."/>
            <person name="Mukherjee M."/>
            <person name="Okumura C.Y."/>
            <person name="Schneider R."/>
            <person name="Smith A.J."/>
            <person name="Vanacova S."/>
            <person name="Villalvazo M."/>
            <person name="Haas B.J."/>
            <person name="Pertea M."/>
            <person name="Feldblyum T.V."/>
            <person name="Utterback T.R."/>
            <person name="Shu C.L."/>
            <person name="Osoegawa K."/>
            <person name="de Jong P.J."/>
            <person name="Hrdy I."/>
            <person name="Horvathova L."/>
            <person name="Zubacova Z."/>
            <person name="Dolezal P."/>
            <person name="Malik S.B."/>
            <person name="Logsdon J.M. Jr."/>
            <person name="Henze K."/>
            <person name="Gupta A."/>
            <person name="Wang C.C."/>
            <person name="Dunne R.L."/>
            <person name="Upcroft J.A."/>
            <person name="Upcroft P."/>
            <person name="White O."/>
            <person name="Salzberg S.L."/>
            <person name="Tang P."/>
            <person name="Chiu C.-H."/>
            <person name="Lee Y.-S."/>
            <person name="Embley T.M."/>
            <person name="Coombs G.H."/>
            <person name="Mottram J.C."/>
            <person name="Tachezy J."/>
            <person name="Fraser-Liggett C.M."/>
            <person name="Johnson P.J."/>
        </authorList>
    </citation>
    <scope>NUCLEOTIDE SEQUENCE [LARGE SCALE GENOMIC DNA]</scope>
    <source>
        <strain evidence="7">G3</strain>
    </source>
</reference>
<evidence type="ECO:0000256" key="1">
    <source>
        <dbReference type="ARBA" id="ARBA00004370"/>
    </source>
</evidence>
<feature type="transmembrane region" description="Helical" evidence="5">
    <location>
        <begin position="121"/>
        <end position="144"/>
    </location>
</feature>
<evidence type="ECO:0000313" key="8">
    <source>
        <dbReference type="Proteomes" id="UP000001542"/>
    </source>
</evidence>
<dbReference type="RefSeq" id="XP_001583023.1">
    <property type="nucleotide sequence ID" value="XM_001582973.1"/>
</dbReference>
<evidence type="ECO:0000256" key="2">
    <source>
        <dbReference type="ARBA" id="ARBA00022692"/>
    </source>
</evidence>
<dbReference type="Proteomes" id="UP000001542">
    <property type="component" value="Unassembled WGS sequence"/>
</dbReference>
<accession>A2DBZ6</accession>
<dbReference type="EMBL" id="DS113186">
    <property type="protein sequence ID" value="EAY22037.1"/>
    <property type="molecule type" value="Genomic_DNA"/>
</dbReference>
<dbReference type="InterPro" id="IPR013057">
    <property type="entry name" value="AA_transpt_TM"/>
</dbReference>
<comment type="subcellular location">
    <subcellularLocation>
        <location evidence="1">Membrane</location>
    </subcellularLocation>
</comment>
<dbReference type="KEGG" id="tva:5467590"/>
<organism evidence="7 8">
    <name type="scientific">Trichomonas vaginalis (strain ATCC PRA-98 / G3)</name>
    <dbReference type="NCBI Taxonomy" id="412133"/>
    <lineage>
        <taxon>Eukaryota</taxon>
        <taxon>Metamonada</taxon>
        <taxon>Parabasalia</taxon>
        <taxon>Trichomonadida</taxon>
        <taxon>Trichomonadidae</taxon>
        <taxon>Trichomonas</taxon>
    </lineage>
</organism>
<dbReference type="GO" id="GO:0016020">
    <property type="term" value="C:membrane"/>
    <property type="evidence" value="ECO:0007669"/>
    <property type="project" value="UniProtKB-SubCell"/>
</dbReference>
<evidence type="ECO:0000313" key="7">
    <source>
        <dbReference type="EMBL" id="EAY22037.1"/>
    </source>
</evidence>
<gene>
    <name evidence="7" type="ORF">TVAG_456720</name>
</gene>
<reference evidence="7" key="1">
    <citation type="submission" date="2006-10" db="EMBL/GenBank/DDBJ databases">
        <authorList>
            <person name="Amadeo P."/>
            <person name="Zhao Q."/>
            <person name="Wortman J."/>
            <person name="Fraser-Liggett C."/>
            <person name="Carlton J."/>
        </authorList>
    </citation>
    <scope>NUCLEOTIDE SEQUENCE</scope>
    <source>
        <strain evidence="7">G3</strain>
    </source>
</reference>
<name>A2DBZ6_TRIV3</name>
<dbReference type="VEuPathDB" id="TrichDB:TVAG_456720"/>
<dbReference type="AlphaFoldDB" id="A2DBZ6"/>
<keyword evidence="4 5" id="KW-0472">Membrane</keyword>
<keyword evidence="3 5" id="KW-1133">Transmembrane helix</keyword>
<feature type="domain" description="Amino acid transporter transmembrane" evidence="6">
    <location>
        <begin position="46"/>
        <end position="138"/>
    </location>
</feature>